<keyword evidence="3" id="KW-1185">Reference proteome</keyword>
<evidence type="ECO:0000256" key="1">
    <source>
        <dbReference type="SAM" id="MobiDB-lite"/>
    </source>
</evidence>
<feature type="region of interest" description="Disordered" evidence="1">
    <location>
        <begin position="1"/>
        <end position="29"/>
    </location>
</feature>
<evidence type="ECO:0000313" key="3">
    <source>
        <dbReference type="Proteomes" id="UP000355283"/>
    </source>
</evidence>
<dbReference type="AlphaFoldDB" id="A0A4D9CWN8"/>
<feature type="compositionally biased region" description="Acidic residues" evidence="1">
    <location>
        <begin position="82"/>
        <end position="116"/>
    </location>
</feature>
<comment type="caution">
    <text evidence="2">The sequence shown here is derived from an EMBL/GenBank/DDBJ whole genome shotgun (WGS) entry which is preliminary data.</text>
</comment>
<sequence>MQGEGVGGEDGLRAGRDNDDGSETGFGASGRRLMSKNEYYEQVAALDLNFALDNPLYADKEIHIVHAEDHWHWLKLARREGTEEEGEVDEKEAEEEDEKEAEEEDEKEEEEEEEENKEEKASNGEREREGGRKRWGRDDGFGREQGETHSRRYKRRRLGLPHCGDLRPPLRKVKANMLAKAQEYMADESVSILARELALRAGQSAGVSRHTMQNDDSASVMTLEELMYIYEMLPVGIETNPQYEFMTQRLDKLLVSFFPMPDLYWSVSCPASPPLSMERMQVALAPPEARKGFDLMADREGVDSPFLSPHVPLRSLSTKTFKHLLASPNIRVRHENTLFLLFQIYFAQKEDWQGDTPEEREKSRRSAVEEVLPSLRFPRMSSDFLSDVVAHSSLFAESPFATHLLVEALAYKSLSRLRQDRWIRLVRNELRIEHKAAQFKINQKAGIKPCPSEVQAAVREAESATSSNPVKSEPFRGTDVESCFSRLQDRTAVLQSQFITFAVDFSLQACLQLQPNQGLFSAVHECCGYLWTVQLVRLPIASIAPPSNPQATRPSPPTCFSPSSSDRMGLWLHLLPMKPCLTSPFPHSKPRGLAAMVQLRINCAFDILPGANHTWILFGGKEGKDNIKLPYLSIPSQPLLTEVELFHRRREGVKEWSQIVSTQSGYFRGQEGVAPGFRGVREDSYLMKVEVLMRIED</sequence>
<accession>A0A4D9CWN8</accession>
<evidence type="ECO:0008006" key="4">
    <source>
        <dbReference type="Google" id="ProtNLM"/>
    </source>
</evidence>
<dbReference type="Proteomes" id="UP000355283">
    <property type="component" value="Unassembled WGS sequence"/>
</dbReference>
<feature type="compositionally biased region" description="Basic and acidic residues" evidence="1">
    <location>
        <begin position="10"/>
        <end position="19"/>
    </location>
</feature>
<dbReference type="OrthoDB" id="10412600at2759"/>
<dbReference type="Gene3D" id="1.25.40.420">
    <property type="match status" value="1"/>
</dbReference>
<dbReference type="EMBL" id="SDOX01000121">
    <property type="protein sequence ID" value="TFJ81915.1"/>
    <property type="molecule type" value="Genomic_DNA"/>
</dbReference>
<evidence type="ECO:0000313" key="2">
    <source>
        <dbReference type="EMBL" id="TFJ81915.1"/>
    </source>
</evidence>
<feature type="compositionally biased region" description="Basic and acidic residues" evidence="1">
    <location>
        <begin position="117"/>
        <end position="150"/>
    </location>
</feature>
<name>A0A4D9CWN8_9STRA</name>
<feature type="region of interest" description="Disordered" evidence="1">
    <location>
        <begin position="80"/>
        <end position="160"/>
    </location>
</feature>
<organism evidence="2 3">
    <name type="scientific">Nannochloropsis salina CCMP1776</name>
    <dbReference type="NCBI Taxonomy" id="1027361"/>
    <lineage>
        <taxon>Eukaryota</taxon>
        <taxon>Sar</taxon>
        <taxon>Stramenopiles</taxon>
        <taxon>Ochrophyta</taxon>
        <taxon>Eustigmatophyceae</taxon>
        <taxon>Eustigmatales</taxon>
        <taxon>Monodopsidaceae</taxon>
        <taxon>Microchloropsis</taxon>
        <taxon>Microchloropsis salina</taxon>
    </lineage>
</organism>
<reference evidence="2 3" key="1">
    <citation type="submission" date="2019-01" db="EMBL/GenBank/DDBJ databases">
        <title>Nuclear Genome Assembly of the Microalgal Biofuel strain Nannochloropsis salina CCMP1776.</title>
        <authorList>
            <person name="Hovde B."/>
        </authorList>
    </citation>
    <scope>NUCLEOTIDE SEQUENCE [LARGE SCALE GENOMIC DNA]</scope>
    <source>
        <strain evidence="2 3">CCMP1776</strain>
    </source>
</reference>
<gene>
    <name evidence="2" type="ORF">NSK_006583</name>
</gene>
<protein>
    <recommendedName>
        <fullName evidence="4">BACK domain-containing protein</fullName>
    </recommendedName>
</protein>
<proteinExistence type="predicted"/>